<keyword evidence="3 6" id="KW-0732">Signal</keyword>
<dbReference type="AlphaFoldDB" id="A0A364Y5D9"/>
<reference evidence="9 10" key="1">
    <citation type="submission" date="2018-06" db="EMBL/GenBank/DDBJ databases">
        <title>Chryseolinea flavus sp. nov., a member of the phylum Bacteroidetes isolated from soil.</title>
        <authorList>
            <person name="Li Y."/>
            <person name="Wang J."/>
        </authorList>
    </citation>
    <scope>NUCLEOTIDE SEQUENCE [LARGE SCALE GENOMIC DNA]</scope>
    <source>
        <strain evidence="9 10">SDU1-6</strain>
    </source>
</reference>
<comment type="caution">
    <text evidence="9">The sequence shown here is derived from an EMBL/GenBank/DDBJ whole genome shotgun (WGS) entry which is preliminary data.</text>
</comment>
<evidence type="ECO:0000313" key="9">
    <source>
        <dbReference type="EMBL" id="RAW01571.1"/>
    </source>
</evidence>
<feature type="chain" id="PRO_5017081985" evidence="6">
    <location>
        <begin position="26"/>
        <end position="462"/>
    </location>
</feature>
<dbReference type="PROSITE" id="PS51257">
    <property type="entry name" value="PROKAR_LIPOPROTEIN"/>
    <property type="match status" value="1"/>
</dbReference>
<sequence>MKLYIRKYLMIVLAVGSLSSCTSFLEIDPPKTQLVKETVFENDATAKAAMAGVYNQMTTGITGGGLGSIGFLTALSSDELVWQNASGANAREFYESNVLPSNAQTSTFWGEAYSLIYQVNAVIEGVHASTTLSTSVQRRLEGEAKFIRAFYHFYLTNLFGRIPYIKTTDYRLNRDVSRADVQTVYDEIINDLEEAYSLLAADYTTTNNQRIVPTKWAAKAMLSRVFLYQHRWQESINAASEVILQTEFFELEQDLTKVFLRNSREAIFQILPPVGATYTNEGNIFLRSPSYSSLSAALVDAFDADDLRAMQWVGAVANDNGTFYYPTKYKEFATNATGAESSMVLRLAELYLTRAEAQANLDLLEGAIEGVDKIRTRSGLAPLATVDADITKEELLQEISHQRRLELFTEWGHRWFDLKRTEKIDAVLGAIKPSWNAFDVLFPIPEKEILTNPNLQPQNSGY</sequence>
<gene>
    <name evidence="9" type="ORF">DQQ10_07890</name>
</gene>
<dbReference type="Proteomes" id="UP000251889">
    <property type="component" value="Unassembled WGS sequence"/>
</dbReference>
<dbReference type="InterPro" id="IPR033985">
    <property type="entry name" value="SusD-like_N"/>
</dbReference>
<keyword evidence="5" id="KW-0998">Cell outer membrane</keyword>
<protein>
    <submittedName>
        <fullName evidence="9">RagB/SusD family nutrient uptake outer membrane protein</fullName>
    </submittedName>
</protein>
<evidence type="ECO:0000256" key="4">
    <source>
        <dbReference type="ARBA" id="ARBA00023136"/>
    </source>
</evidence>
<dbReference type="RefSeq" id="WP_112746311.1">
    <property type="nucleotide sequence ID" value="NZ_QMFY01000003.1"/>
</dbReference>
<dbReference type="OrthoDB" id="9794888at2"/>
<evidence type="ECO:0000313" key="10">
    <source>
        <dbReference type="Proteomes" id="UP000251889"/>
    </source>
</evidence>
<dbReference type="Gene3D" id="1.25.40.390">
    <property type="match status" value="1"/>
</dbReference>
<dbReference type="InterPro" id="IPR012944">
    <property type="entry name" value="SusD_RagB_dom"/>
</dbReference>
<dbReference type="SUPFAM" id="SSF48452">
    <property type="entry name" value="TPR-like"/>
    <property type="match status" value="1"/>
</dbReference>
<evidence type="ECO:0000259" key="7">
    <source>
        <dbReference type="Pfam" id="PF07980"/>
    </source>
</evidence>
<dbReference type="CDD" id="cd08977">
    <property type="entry name" value="SusD"/>
    <property type="match status" value="1"/>
</dbReference>
<feature type="domain" description="RagB/SusD" evidence="7">
    <location>
        <begin position="318"/>
        <end position="462"/>
    </location>
</feature>
<evidence type="ECO:0000256" key="5">
    <source>
        <dbReference type="ARBA" id="ARBA00023237"/>
    </source>
</evidence>
<proteinExistence type="inferred from homology"/>
<dbReference type="Pfam" id="PF14322">
    <property type="entry name" value="SusD-like_3"/>
    <property type="match status" value="1"/>
</dbReference>
<feature type="signal peptide" evidence="6">
    <location>
        <begin position="1"/>
        <end position="25"/>
    </location>
</feature>
<accession>A0A364Y5D9</accession>
<comment type="similarity">
    <text evidence="2">Belongs to the SusD family.</text>
</comment>
<evidence type="ECO:0000256" key="3">
    <source>
        <dbReference type="ARBA" id="ARBA00022729"/>
    </source>
</evidence>
<evidence type="ECO:0000256" key="6">
    <source>
        <dbReference type="SAM" id="SignalP"/>
    </source>
</evidence>
<dbReference type="EMBL" id="QMFY01000003">
    <property type="protein sequence ID" value="RAW01571.1"/>
    <property type="molecule type" value="Genomic_DNA"/>
</dbReference>
<name>A0A364Y5D9_9BACT</name>
<dbReference type="InterPro" id="IPR011990">
    <property type="entry name" value="TPR-like_helical_dom_sf"/>
</dbReference>
<comment type="subcellular location">
    <subcellularLocation>
        <location evidence="1">Cell outer membrane</location>
    </subcellularLocation>
</comment>
<organism evidence="9 10">
    <name type="scientific">Pseudochryseolinea flava</name>
    <dbReference type="NCBI Taxonomy" id="2059302"/>
    <lineage>
        <taxon>Bacteria</taxon>
        <taxon>Pseudomonadati</taxon>
        <taxon>Bacteroidota</taxon>
        <taxon>Cytophagia</taxon>
        <taxon>Cytophagales</taxon>
        <taxon>Fulvivirgaceae</taxon>
        <taxon>Pseudochryseolinea</taxon>
    </lineage>
</organism>
<evidence type="ECO:0000259" key="8">
    <source>
        <dbReference type="Pfam" id="PF14322"/>
    </source>
</evidence>
<keyword evidence="4" id="KW-0472">Membrane</keyword>
<dbReference type="GO" id="GO:0009279">
    <property type="term" value="C:cell outer membrane"/>
    <property type="evidence" value="ECO:0007669"/>
    <property type="project" value="UniProtKB-SubCell"/>
</dbReference>
<evidence type="ECO:0000256" key="2">
    <source>
        <dbReference type="ARBA" id="ARBA00006275"/>
    </source>
</evidence>
<evidence type="ECO:0000256" key="1">
    <source>
        <dbReference type="ARBA" id="ARBA00004442"/>
    </source>
</evidence>
<keyword evidence="10" id="KW-1185">Reference proteome</keyword>
<dbReference type="Pfam" id="PF07980">
    <property type="entry name" value="SusD_RagB"/>
    <property type="match status" value="1"/>
</dbReference>
<feature type="domain" description="SusD-like N-terminal" evidence="8">
    <location>
        <begin position="24"/>
        <end position="227"/>
    </location>
</feature>